<feature type="region of interest" description="Disordered" evidence="1">
    <location>
        <begin position="70"/>
        <end position="95"/>
    </location>
</feature>
<dbReference type="OrthoDB" id="5104158at2759"/>
<organism evidence="3 4">
    <name type="scientific">Fusarium longipes</name>
    <dbReference type="NCBI Taxonomy" id="694270"/>
    <lineage>
        <taxon>Eukaryota</taxon>
        <taxon>Fungi</taxon>
        <taxon>Dikarya</taxon>
        <taxon>Ascomycota</taxon>
        <taxon>Pezizomycotina</taxon>
        <taxon>Sordariomycetes</taxon>
        <taxon>Hypocreomycetidae</taxon>
        <taxon>Hypocreales</taxon>
        <taxon>Nectriaceae</taxon>
        <taxon>Fusarium</taxon>
    </lineage>
</organism>
<reference evidence="3 4" key="1">
    <citation type="journal article" date="2018" name="PLoS Pathog.">
        <title>Evolution of structural diversity of trichothecenes, a family of toxins produced by plant pathogenic and entomopathogenic fungi.</title>
        <authorList>
            <person name="Proctor R.H."/>
            <person name="McCormick S.P."/>
            <person name="Kim H.S."/>
            <person name="Cardoza R.E."/>
            <person name="Stanley A.M."/>
            <person name="Lindo L."/>
            <person name="Kelly A."/>
            <person name="Brown D.W."/>
            <person name="Lee T."/>
            <person name="Vaughan M.M."/>
            <person name="Alexander N.J."/>
            <person name="Busman M."/>
            <person name="Gutierrez S."/>
        </authorList>
    </citation>
    <scope>NUCLEOTIDE SEQUENCE [LARGE SCALE GENOMIC DNA]</scope>
    <source>
        <strain evidence="3 4">NRRL 20695</strain>
    </source>
</reference>
<evidence type="ECO:0000313" key="3">
    <source>
        <dbReference type="EMBL" id="RGP78954.1"/>
    </source>
</evidence>
<evidence type="ECO:0000256" key="1">
    <source>
        <dbReference type="SAM" id="MobiDB-lite"/>
    </source>
</evidence>
<feature type="signal peptide" evidence="2">
    <location>
        <begin position="1"/>
        <end position="18"/>
    </location>
</feature>
<evidence type="ECO:0000313" key="4">
    <source>
        <dbReference type="Proteomes" id="UP000266234"/>
    </source>
</evidence>
<evidence type="ECO:0000256" key="2">
    <source>
        <dbReference type="SAM" id="SignalP"/>
    </source>
</evidence>
<accession>A0A395T2I3</accession>
<comment type="caution">
    <text evidence="3">The sequence shown here is derived from an EMBL/GenBank/DDBJ whole genome shotgun (WGS) entry which is preliminary data.</text>
</comment>
<feature type="chain" id="PRO_5017282332" description="CBM-cenC domain-containing protein" evidence="2">
    <location>
        <begin position="19"/>
        <end position="320"/>
    </location>
</feature>
<dbReference type="EMBL" id="PXOG01000056">
    <property type="protein sequence ID" value="RGP78954.1"/>
    <property type="molecule type" value="Genomic_DNA"/>
</dbReference>
<evidence type="ECO:0008006" key="5">
    <source>
        <dbReference type="Google" id="ProtNLM"/>
    </source>
</evidence>
<dbReference type="Proteomes" id="UP000266234">
    <property type="component" value="Unassembled WGS sequence"/>
</dbReference>
<dbReference type="AlphaFoldDB" id="A0A395T2I3"/>
<gene>
    <name evidence="3" type="ORF">FLONG3_2859</name>
</gene>
<name>A0A395T2I3_9HYPO</name>
<keyword evidence="2" id="KW-0732">Signal</keyword>
<dbReference type="Gene3D" id="2.60.120.260">
    <property type="entry name" value="Galactose-binding domain-like"/>
    <property type="match status" value="1"/>
</dbReference>
<keyword evidence="4" id="KW-1185">Reference proteome</keyword>
<proteinExistence type="predicted"/>
<dbReference type="STRING" id="694270.A0A395T2I3"/>
<protein>
    <recommendedName>
        <fullName evidence="5">CBM-cenC domain-containing protein</fullName>
    </recommendedName>
</protein>
<sequence length="320" mass="34281">MFRVGALQLLAICQLSFASPCKPVSSSNTITLLTTISTETTFLPTATSFTDVLSTDVSLTDSPFTTDALSTDVSSSADTSATGASSTDTSSSMDASSTYASSTYASSSDISSTETFATFTSESTVVSETETTTSDAFTTSIAETDTSTTLDMTTSSIEPTTTTTLFVEPTNVLANPDFESAAVSPWHRIGSFGEVTLIDEEPHSGLYSGHYSASLNDPVVLGVDHPIDFGLIKVDQEYTYSIWIKTTVAVNCRTRHITCGSGGGHFKREEWAGPYNEWTQFTMSCTWSQYFHDLGPSIQIRGECQSLEFDVDDAIVIEAS</sequence>